<dbReference type="AlphaFoldDB" id="A0A8I1Y7P0"/>
<name>A0A8I1Y7P0_BRAEL</name>
<comment type="caution">
    <text evidence="1">The sequence shown here is derived from an EMBL/GenBank/DDBJ whole genome shotgun (WGS) entry which is preliminary data.</text>
</comment>
<proteinExistence type="predicted"/>
<gene>
    <name evidence="1" type="ORF">JOH49_004050</name>
</gene>
<reference evidence="1" key="1">
    <citation type="submission" date="2021-02" db="EMBL/GenBank/DDBJ databases">
        <title>Genomic Encyclopedia of Type Strains, Phase IV (KMG-V): Genome sequencing to study the core and pangenomes of soil and plant-associated prokaryotes.</title>
        <authorList>
            <person name="Whitman W."/>
        </authorList>
    </citation>
    <scope>NUCLEOTIDE SEQUENCE</scope>
    <source>
        <strain evidence="1">USDA 406</strain>
    </source>
</reference>
<accession>A0A8I1Y7P0</accession>
<evidence type="ECO:0000313" key="1">
    <source>
        <dbReference type="EMBL" id="MBP1294297.1"/>
    </source>
</evidence>
<dbReference type="Proteomes" id="UP000673383">
    <property type="component" value="Unassembled WGS sequence"/>
</dbReference>
<dbReference type="RefSeq" id="WP_209944324.1">
    <property type="nucleotide sequence ID" value="NZ_JAFICZ010000001.1"/>
</dbReference>
<protein>
    <submittedName>
        <fullName evidence="1">Uncharacterized protein</fullName>
    </submittedName>
</protein>
<dbReference type="EMBL" id="JAFICZ010000001">
    <property type="protein sequence ID" value="MBP1294297.1"/>
    <property type="molecule type" value="Genomic_DNA"/>
</dbReference>
<sequence>MRLHANDKIAPGHVLVTREGEVLLCRLAELIYEPGDDSGTDMHVNPCNVEFARAMWFEPKGRVQ</sequence>
<evidence type="ECO:0000313" key="2">
    <source>
        <dbReference type="Proteomes" id="UP000673383"/>
    </source>
</evidence>
<organism evidence="1 2">
    <name type="scientific">Bradyrhizobium elkanii</name>
    <dbReference type="NCBI Taxonomy" id="29448"/>
    <lineage>
        <taxon>Bacteria</taxon>
        <taxon>Pseudomonadati</taxon>
        <taxon>Pseudomonadota</taxon>
        <taxon>Alphaproteobacteria</taxon>
        <taxon>Hyphomicrobiales</taxon>
        <taxon>Nitrobacteraceae</taxon>
        <taxon>Bradyrhizobium</taxon>
    </lineage>
</organism>